<evidence type="ECO:0000256" key="3">
    <source>
        <dbReference type="ARBA" id="ARBA00022448"/>
    </source>
</evidence>
<dbReference type="InterPro" id="IPR000425">
    <property type="entry name" value="MIP"/>
</dbReference>
<keyword evidence="6 8" id="KW-0472">Membrane</keyword>
<dbReference type="GO" id="GO:0016020">
    <property type="term" value="C:membrane"/>
    <property type="evidence" value="ECO:0007669"/>
    <property type="project" value="UniProtKB-SubCell"/>
</dbReference>
<dbReference type="RefSeq" id="XP_013878635.1">
    <property type="nucleotide sequence ID" value="XM_014023181.1"/>
</dbReference>
<reference evidence="10" key="1">
    <citation type="submission" date="2025-08" db="UniProtKB">
        <authorList>
            <consortium name="RefSeq"/>
        </authorList>
    </citation>
    <scope>IDENTIFICATION</scope>
    <source>
        <strain evidence="10">Quisiro</strain>
        <tissue evidence="10">Liver</tissue>
    </source>
</reference>
<dbReference type="PROSITE" id="PS00221">
    <property type="entry name" value="MIP"/>
    <property type="match status" value="1"/>
</dbReference>
<keyword evidence="4 7" id="KW-0812">Transmembrane</keyword>
<dbReference type="InterPro" id="IPR034294">
    <property type="entry name" value="Aquaporin_transptr"/>
</dbReference>
<gene>
    <name evidence="10" type="primary">LOC106528104</name>
</gene>
<evidence type="ECO:0000256" key="8">
    <source>
        <dbReference type="SAM" id="Phobius"/>
    </source>
</evidence>
<evidence type="ECO:0000313" key="10">
    <source>
        <dbReference type="RefSeq" id="XP_013878635.1"/>
    </source>
</evidence>
<keyword evidence="3 7" id="KW-0813">Transport</keyword>
<dbReference type="SUPFAM" id="SSF81338">
    <property type="entry name" value="Aquaporin-like"/>
    <property type="match status" value="1"/>
</dbReference>
<feature type="transmembrane region" description="Helical" evidence="8">
    <location>
        <begin position="116"/>
        <end position="137"/>
    </location>
</feature>
<feature type="transmembrane region" description="Helical" evidence="8">
    <location>
        <begin position="185"/>
        <end position="207"/>
    </location>
</feature>
<dbReference type="STRING" id="52670.A0A2I4CF66"/>
<feature type="transmembrane region" description="Helical" evidence="8">
    <location>
        <begin position="74"/>
        <end position="95"/>
    </location>
</feature>
<dbReference type="GO" id="GO:0003097">
    <property type="term" value="P:renal water transport"/>
    <property type="evidence" value="ECO:0007669"/>
    <property type="project" value="TreeGrafter"/>
</dbReference>
<dbReference type="Gene3D" id="1.20.1080.10">
    <property type="entry name" value="Glycerol uptake facilitator protein"/>
    <property type="match status" value="1"/>
</dbReference>
<feature type="transmembrane region" description="Helical" evidence="8">
    <location>
        <begin position="157"/>
        <end position="173"/>
    </location>
</feature>
<dbReference type="PANTHER" id="PTHR19139:SF161">
    <property type="entry name" value="AQUAPORIN-1"/>
    <property type="match status" value="1"/>
</dbReference>
<organism evidence="9 10">
    <name type="scientific">Austrofundulus limnaeus</name>
    <name type="common">Annual killifish</name>
    <dbReference type="NCBI Taxonomy" id="52670"/>
    <lineage>
        <taxon>Eukaryota</taxon>
        <taxon>Metazoa</taxon>
        <taxon>Chordata</taxon>
        <taxon>Craniata</taxon>
        <taxon>Vertebrata</taxon>
        <taxon>Euteleostomi</taxon>
        <taxon>Actinopterygii</taxon>
        <taxon>Neopterygii</taxon>
        <taxon>Teleostei</taxon>
        <taxon>Neoteleostei</taxon>
        <taxon>Acanthomorphata</taxon>
        <taxon>Ovalentaria</taxon>
        <taxon>Atherinomorphae</taxon>
        <taxon>Cyprinodontiformes</taxon>
        <taxon>Rivulidae</taxon>
        <taxon>Austrofundulus</taxon>
    </lineage>
</organism>
<evidence type="ECO:0000256" key="4">
    <source>
        <dbReference type="ARBA" id="ARBA00022692"/>
    </source>
</evidence>
<evidence type="ECO:0000256" key="7">
    <source>
        <dbReference type="RuleBase" id="RU000477"/>
    </source>
</evidence>
<dbReference type="GO" id="GO:0035379">
    <property type="term" value="F:carbon dioxide transmembrane transporter activity"/>
    <property type="evidence" value="ECO:0007669"/>
    <property type="project" value="TreeGrafter"/>
</dbReference>
<dbReference type="InterPro" id="IPR023271">
    <property type="entry name" value="Aquaporin-like"/>
</dbReference>
<comment type="subcellular location">
    <subcellularLocation>
        <location evidence="1">Membrane</location>
        <topology evidence="1">Multi-pass membrane protein</topology>
    </subcellularLocation>
</comment>
<dbReference type="KEGG" id="alim:106528104"/>
<dbReference type="GO" id="GO:0006972">
    <property type="term" value="P:hyperosmotic response"/>
    <property type="evidence" value="ECO:0007669"/>
    <property type="project" value="TreeGrafter"/>
</dbReference>
<dbReference type="GO" id="GO:0015250">
    <property type="term" value="F:water channel activity"/>
    <property type="evidence" value="ECO:0007669"/>
    <property type="project" value="TreeGrafter"/>
</dbReference>
<dbReference type="PANTHER" id="PTHR19139">
    <property type="entry name" value="AQUAPORIN TRANSPORTER"/>
    <property type="match status" value="1"/>
</dbReference>
<keyword evidence="5 8" id="KW-1133">Transmembrane helix</keyword>
<dbReference type="Proteomes" id="UP000192220">
    <property type="component" value="Unplaced"/>
</dbReference>
<evidence type="ECO:0000313" key="9">
    <source>
        <dbReference type="Proteomes" id="UP000192220"/>
    </source>
</evidence>
<dbReference type="GO" id="GO:0008519">
    <property type="term" value="F:ammonium channel activity"/>
    <property type="evidence" value="ECO:0007669"/>
    <property type="project" value="TreeGrafter"/>
</dbReference>
<feature type="transmembrane region" description="Helical" evidence="8">
    <location>
        <begin position="227"/>
        <end position="248"/>
    </location>
</feature>
<dbReference type="OrthoDB" id="3222at2759"/>
<dbReference type="GeneID" id="106528104"/>
<protein>
    <submittedName>
        <fullName evidence="10">Aquaporin-1</fullName>
    </submittedName>
</protein>
<evidence type="ECO:0000256" key="5">
    <source>
        <dbReference type="ARBA" id="ARBA00022989"/>
    </source>
</evidence>
<sequence length="281" mass="29656">MMLVSRCLRLVLHDVLTPSCLHHFLLEFVGTALFLSASLSAVLIRPDLRSAASLTNQSHLSVGPESGAAPVCPLHVVLVFGLSVAMAALCVGGAAHLNPAVSIAMALTLRLRLWRAVLYVIGQLLGGVASAGLLMVLTGDVMPAVNQVSSGVQLHQAVTVETLVTLQLVLVVLKTTDISLPAAAAPLLVGLAVSLGHLVAVGATGCGMNPARSFGPAVVTLDFRNHWVFWAGPALGACLAALLNDLLLQPRWRCPKDWWAELKQLYQLTDKQQEEALSPLP</sequence>
<evidence type="ECO:0000256" key="2">
    <source>
        <dbReference type="ARBA" id="ARBA00006175"/>
    </source>
</evidence>
<dbReference type="InParanoid" id="A0A2I4CF66"/>
<dbReference type="Pfam" id="PF00230">
    <property type="entry name" value="MIP"/>
    <property type="match status" value="1"/>
</dbReference>
<comment type="similarity">
    <text evidence="2 7">Belongs to the MIP/aquaporin (TC 1.A.8) family.</text>
</comment>
<accession>A0A2I4CF66</accession>
<dbReference type="InterPro" id="IPR022357">
    <property type="entry name" value="MIP_CS"/>
</dbReference>
<proteinExistence type="inferred from homology"/>
<dbReference type="PRINTS" id="PR00783">
    <property type="entry name" value="MINTRINSICP"/>
</dbReference>
<evidence type="ECO:0000256" key="6">
    <source>
        <dbReference type="ARBA" id="ARBA00023136"/>
    </source>
</evidence>
<name>A0A2I4CF66_AUSLI</name>
<feature type="transmembrane region" description="Helical" evidence="8">
    <location>
        <begin position="21"/>
        <end position="44"/>
    </location>
</feature>
<evidence type="ECO:0000256" key="1">
    <source>
        <dbReference type="ARBA" id="ARBA00004141"/>
    </source>
</evidence>
<dbReference type="AlphaFoldDB" id="A0A2I4CF66"/>
<dbReference type="GO" id="GO:0015168">
    <property type="term" value="F:glycerol transmembrane transporter activity"/>
    <property type="evidence" value="ECO:0007669"/>
    <property type="project" value="TreeGrafter"/>
</dbReference>
<keyword evidence="9" id="KW-1185">Reference proteome</keyword>